<keyword evidence="3" id="KW-0255">Endonuclease</keyword>
<dbReference type="Gene3D" id="3.60.10.10">
    <property type="entry name" value="Endonuclease/exonuclease/phosphatase"/>
    <property type="match status" value="1"/>
</dbReference>
<feature type="domain" description="Endonuclease/exonuclease/phosphatase" evidence="2">
    <location>
        <begin position="34"/>
        <end position="332"/>
    </location>
</feature>
<name>A0ABV7GVU5_9RHOB</name>
<evidence type="ECO:0000256" key="1">
    <source>
        <dbReference type="SAM" id="MobiDB-lite"/>
    </source>
</evidence>
<feature type="region of interest" description="Disordered" evidence="1">
    <location>
        <begin position="265"/>
        <end position="303"/>
    </location>
</feature>
<dbReference type="Pfam" id="PF03372">
    <property type="entry name" value="Exo_endo_phos"/>
    <property type="match status" value="1"/>
</dbReference>
<keyword evidence="3" id="KW-0378">Hydrolase</keyword>
<keyword evidence="3" id="KW-0540">Nuclease</keyword>
<dbReference type="InterPro" id="IPR005135">
    <property type="entry name" value="Endo/exonuclease/phosphatase"/>
</dbReference>
<comment type="caution">
    <text evidence="3">The sequence shown here is derived from an EMBL/GenBank/DDBJ whole genome shotgun (WGS) entry which is preliminary data.</text>
</comment>
<reference evidence="4" key="1">
    <citation type="journal article" date="2019" name="Int. J. Syst. Evol. Microbiol.">
        <title>The Global Catalogue of Microorganisms (GCM) 10K type strain sequencing project: providing services to taxonomists for standard genome sequencing and annotation.</title>
        <authorList>
            <consortium name="The Broad Institute Genomics Platform"/>
            <consortium name="The Broad Institute Genome Sequencing Center for Infectious Disease"/>
            <person name="Wu L."/>
            <person name="Ma J."/>
        </authorList>
    </citation>
    <scope>NUCLEOTIDE SEQUENCE [LARGE SCALE GENOMIC DNA]</scope>
    <source>
        <strain evidence="4">KCTC 52366</strain>
    </source>
</reference>
<gene>
    <name evidence="3" type="ORF">ACFOGP_23910</name>
</gene>
<sequence length="359" mass="37803">MVLPAAAEPLRVATWHVEMQRRGPGLLLRDILAGEDPDVAAVVDVIAHVSPDILLLTGFDWDLKLAAARALETRLATAGAGYPHLFALPSNAGLATGLDMDGDGRTGGPRDAQGYGWFAGQGAMVLLSRLPIDSVKVRDFSDLLWADLAWGRPPMVDGQPFPSPQAQAALRLSSTGHWDVPVILPDGGRLHLLCFAATTPVFDGPEDANGLRNHDEIALWSVYLDGGLGPPPEDAVVVMGNANLDTSDGEGRQTAIRDLIGHARLQDPRPHSAGGTEAAVAQGGANTGHAGDPALDTADWSDDPAPGNLRVSYVLPDRALTVTDAGVFWPVAGAPLRPLVEGEGLPRHRLVWVDLDVPG</sequence>
<dbReference type="RefSeq" id="WP_275632737.1">
    <property type="nucleotide sequence ID" value="NZ_JARGYD010000003.1"/>
</dbReference>
<evidence type="ECO:0000313" key="4">
    <source>
        <dbReference type="Proteomes" id="UP001595632"/>
    </source>
</evidence>
<proteinExistence type="predicted"/>
<keyword evidence="4" id="KW-1185">Reference proteome</keyword>
<dbReference type="GO" id="GO:0004519">
    <property type="term" value="F:endonuclease activity"/>
    <property type="evidence" value="ECO:0007669"/>
    <property type="project" value="UniProtKB-KW"/>
</dbReference>
<dbReference type="SUPFAM" id="SSF56219">
    <property type="entry name" value="DNase I-like"/>
    <property type="match status" value="1"/>
</dbReference>
<evidence type="ECO:0000313" key="3">
    <source>
        <dbReference type="EMBL" id="MFC3145789.1"/>
    </source>
</evidence>
<dbReference type="Proteomes" id="UP001595632">
    <property type="component" value="Unassembled WGS sequence"/>
</dbReference>
<protein>
    <submittedName>
        <fullName evidence="3">Endonuclease/exonuclease/phosphatase family protein</fullName>
    </submittedName>
</protein>
<dbReference type="InterPro" id="IPR036691">
    <property type="entry name" value="Endo/exonu/phosph_ase_sf"/>
</dbReference>
<dbReference type="EMBL" id="JBHRTB010000010">
    <property type="protein sequence ID" value="MFC3145789.1"/>
    <property type="molecule type" value="Genomic_DNA"/>
</dbReference>
<evidence type="ECO:0000259" key="2">
    <source>
        <dbReference type="Pfam" id="PF03372"/>
    </source>
</evidence>
<organism evidence="3 4">
    <name type="scientific">Psychromarinibacter halotolerans</name>
    <dbReference type="NCBI Taxonomy" id="1775175"/>
    <lineage>
        <taxon>Bacteria</taxon>
        <taxon>Pseudomonadati</taxon>
        <taxon>Pseudomonadota</taxon>
        <taxon>Alphaproteobacteria</taxon>
        <taxon>Rhodobacterales</taxon>
        <taxon>Paracoccaceae</taxon>
        <taxon>Psychromarinibacter</taxon>
    </lineage>
</organism>
<accession>A0ABV7GVU5</accession>